<dbReference type="EMBL" id="CH480816">
    <property type="protein sequence ID" value="EDW47249.1"/>
    <property type="molecule type" value="Genomic_DNA"/>
</dbReference>
<dbReference type="PhylomeDB" id="B4HMN7"/>
<dbReference type="AlphaFoldDB" id="B4HMN7"/>
<dbReference type="HOGENOM" id="CLU_1645503_0_0_1"/>
<evidence type="ECO:0000256" key="1">
    <source>
        <dbReference type="SAM" id="Phobius"/>
    </source>
</evidence>
<reference evidence="2 3" key="1">
    <citation type="journal article" date="2007" name="Nature">
        <title>Evolution of genes and genomes on the Drosophila phylogeny.</title>
        <authorList>
            <consortium name="Drosophila 12 Genomes Consortium"/>
            <person name="Clark A.G."/>
            <person name="Eisen M.B."/>
            <person name="Smith D.R."/>
            <person name="Bergman C.M."/>
            <person name="Oliver B."/>
            <person name="Markow T.A."/>
            <person name="Kaufman T.C."/>
            <person name="Kellis M."/>
            <person name="Gelbart W."/>
            <person name="Iyer V.N."/>
            <person name="Pollard D.A."/>
            <person name="Sackton T.B."/>
            <person name="Larracuente A.M."/>
            <person name="Singh N.D."/>
            <person name="Abad J.P."/>
            <person name="Abt D.N."/>
            <person name="Adryan B."/>
            <person name="Aguade M."/>
            <person name="Akashi H."/>
            <person name="Anderson W.W."/>
            <person name="Aquadro C.F."/>
            <person name="Ardell D.H."/>
            <person name="Arguello R."/>
            <person name="Artieri C.G."/>
            <person name="Barbash D.A."/>
            <person name="Barker D."/>
            <person name="Barsanti P."/>
            <person name="Batterham P."/>
            <person name="Batzoglou S."/>
            <person name="Begun D."/>
            <person name="Bhutkar A."/>
            <person name="Blanco E."/>
            <person name="Bosak S.A."/>
            <person name="Bradley R.K."/>
            <person name="Brand A.D."/>
            <person name="Brent M.R."/>
            <person name="Brooks A.N."/>
            <person name="Brown R.H."/>
            <person name="Butlin R.K."/>
            <person name="Caggese C."/>
            <person name="Calvi B.R."/>
            <person name="Bernardo de Carvalho A."/>
            <person name="Caspi A."/>
            <person name="Castrezana S."/>
            <person name="Celniker S.E."/>
            <person name="Chang J.L."/>
            <person name="Chapple C."/>
            <person name="Chatterji S."/>
            <person name="Chinwalla A."/>
            <person name="Civetta A."/>
            <person name="Clifton S.W."/>
            <person name="Comeron J.M."/>
            <person name="Costello J.C."/>
            <person name="Coyne J.A."/>
            <person name="Daub J."/>
            <person name="David R.G."/>
            <person name="Delcher A.L."/>
            <person name="Delehaunty K."/>
            <person name="Do C.B."/>
            <person name="Ebling H."/>
            <person name="Edwards K."/>
            <person name="Eickbush T."/>
            <person name="Evans J.D."/>
            <person name="Filipski A."/>
            <person name="Findeiss S."/>
            <person name="Freyhult E."/>
            <person name="Fulton L."/>
            <person name="Fulton R."/>
            <person name="Garcia A.C."/>
            <person name="Gardiner A."/>
            <person name="Garfield D.A."/>
            <person name="Garvin B.E."/>
            <person name="Gibson G."/>
            <person name="Gilbert D."/>
            <person name="Gnerre S."/>
            <person name="Godfrey J."/>
            <person name="Good R."/>
            <person name="Gotea V."/>
            <person name="Gravely B."/>
            <person name="Greenberg A.J."/>
            <person name="Griffiths-Jones S."/>
            <person name="Gross S."/>
            <person name="Guigo R."/>
            <person name="Gustafson E.A."/>
            <person name="Haerty W."/>
            <person name="Hahn M.W."/>
            <person name="Halligan D.L."/>
            <person name="Halpern A.L."/>
            <person name="Halter G.M."/>
            <person name="Han M.V."/>
            <person name="Heger A."/>
            <person name="Hillier L."/>
            <person name="Hinrichs A.S."/>
            <person name="Holmes I."/>
            <person name="Hoskins R.A."/>
            <person name="Hubisz M.J."/>
            <person name="Hultmark D."/>
            <person name="Huntley M.A."/>
            <person name="Jaffe D.B."/>
            <person name="Jagadeeshan S."/>
            <person name="Jeck W.R."/>
            <person name="Johnson J."/>
            <person name="Jones C.D."/>
            <person name="Jordan W.C."/>
            <person name="Karpen G.H."/>
            <person name="Kataoka E."/>
            <person name="Keightley P.D."/>
            <person name="Kheradpour P."/>
            <person name="Kirkness E.F."/>
            <person name="Koerich L.B."/>
            <person name="Kristiansen K."/>
            <person name="Kudrna D."/>
            <person name="Kulathinal R.J."/>
            <person name="Kumar S."/>
            <person name="Kwok R."/>
            <person name="Lander E."/>
            <person name="Langley C.H."/>
            <person name="Lapoint R."/>
            <person name="Lazzaro B.P."/>
            <person name="Lee S.J."/>
            <person name="Levesque L."/>
            <person name="Li R."/>
            <person name="Lin C.F."/>
            <person name="Lin M.F."/>
            <person name="Lindblad-Toh K."/>
            <person name="Llopart A."/>
            <person name="Long M."/>
            <person name="Low L."/>
            <person name="Lozovsky E."/>
            <person name="Lu J."/>
            <person name="Luo M."/>
            <person name="Machado C.A."/>
            <person name="Makalowski W."/>
            <person name="Marzo M."/>
            <person name="Matsuda M."/>
            <person name="Matzkin L."/>
            <person name="McAllister B."/>
            <person name="McBride C.S."/>
            <person name="McKernan B."/>
            <person name="McKernan K."/>
            <person name="Mendez-Lago M."/>
            <person name="Minx P."/>
            <person name="Mollenhauer M.U."/>
            <person name="Montooth K."/>
            <person name="Mount S.M."/>
            <person name="Mu X."/>
            <person name="Myers E."/>
            <person name="Negre B."/>
            <person name="Newfeld S."/>
            <person name="Nielsen R."/>
            <person name="Noor M.A."/>
            <person name="O'Grady P."/>
            <person name="Pachter L."/>
            <person name="Papaceit M."/>
            <person name="Parisi M.J."/>
            <person name="Parisi M."/>
            <person name="Parts L."/>
            <person name="Pedersen J.S."/>
            <person name="Pesole G."/>
            <person name="Phillippy A.M."/>
            <person name="Ponting C.P."/>
            <person name="Pop M."/>
            <person name="Porcelli D."/>
            <person name="Powell J.R."/>
            <person name="Prohaska S."/>
            <person name="Pruitt K."/>
            <person name="Puig M."/>
            <person name="Quesneville H."/>
            <person name="Ram K.R."/>
            <person name="Rand D."/>
            <person name="Rasmussen M.D."/>
            <person name="Reed L.K."/>
            <person name="Reenan R."/>
            <person name="Reily A."/>
            <person name="Remington K.A."/>
            <person name="Rieger T.T."/>
            <person name="Ritchie M.G."/>
            <person name="Robin C."/>
            <person name="Rogers Y.H."/>
            <person name="Rohde C."/>
            <person name="Rozas J."/>
            <person name="Rubenfield M.J."/>
            <person name="Ruiz A."/>
            <person name="Russo S."/>
            <person name="Salzberg S.L."/>
            <person name="Sanchez-Gracia A."/>
            <person name="Saranga D.J."/>
            <person name="Sato H."/>
            <person name="Schaeffer S.W."/>
            <person name="Schatz M.C."/>
            <person name="Schlenke T."/>
            <person name="Schwartz R."/>
            <person name="Segarra C."/>
            <person name="Singh R.S."/>
            <person name="Sirot L."/>
            <person name="Sirota M."/>
            <person name="Sisneros N.B."/>
            <person name="Smith C.D."/>
            <person name="Smith T.F."/>
            <person name="Spieth J."/>
            <person name="Stage D.E."/>
            <person name="Stark A."/>
            <person name="Stephan W."/>
            <person name="Strausberg R.L."/>
            <person name="Strempel S."/>
            <person name="Sturgill D."/>
            <person name="Sutton G."/>
            <person name="Sutton G.G."/>
            <person name="Tao W."/>
            <person name="Teichmann S."/>
            <person name="Tobari Y.N."/>
            <person name="Tomimura Y."/>
            <person name="Tsolas J.M."/>
            <person name="Valente V.L."/>
            <person name="Venter E."/>
            <person name="Venter J.C."/>
            <person name="Vicario S."/>
            <person name="Vieira F.G."/>
            <person name="Vilella A.J."/>
            <person name="Villasante A."/>
            <person name="Walenz B."/>
            <person name="Wang J."/>
            <person name="Wasserman M."/>
            <person name="Watts T."/>
            <person name="Wilson D."/>
            <person name="Wilson R.K."/>
            <person name="Wing R.A."/>
            <person name="Wolfner M.F."/>
            <person name="Wong A."/>
            <person name="Wong G.K."/>
            <person name="Wu C.I."/>
            <person name="Wu G."/>
            <person name="Yamamoto D."/>
            <person name="Yang H.P."/>
            <person name="Yang S.P."/>
            <person name="Yorke J.A."/>
            <person name="Yoshida K."/>
            <person name="Zdobnov E."/>
            <person name="Zhang P."/>
            <person name="Zhang Y."/>
            <person name="Zimin A.V."/>
            <person name="Baldwin J."/>
            <person name="Abdouelleil A."/>
            <person name="Abdulkadir J."/>
            <person name="Abebe A."/>
            <person name="Abera B."/>
            <person name="Abreu J."/>
            <person name="Acer S.C."/>
            <person name="Aftuck L."/>
            <person name="Alexander A."/>
            <person name="An P."/>
            <person name="Anderson E."/>
            <person name="Anderson S."/>
            <person name="Arachi H."/>
            <person name="Azer M."/>
            <person name="Bachantsang P."/>
            <person name="Barry A."/>
            <person name="Bayul T."/>
            <person name="Berlin A."/>
            <person name="Bessette D."/>
            <person name="Bloom T."/>
            <person name="Blye J."/>
            <person name="Boguslavskiy L."/>
            <person name="Bonnet C."/>
            <person name="Boukhgalter B."/>
            <person name="Bourzgui I."/>
            <person name="Brown A."/>
            <person name="Cahill P."/>
            <person name="Channer S."/>
            <person name="Cheshatsang Y."/>
            <person name="Chuda L."/>
            <person name="Citroen M."/>
            <person name="Collymore A."/>
            <person name="Cooke P."/>
            <person name="Costello M."/>
            <person name="D'Aco K."/>
            <person name="Daza R."/>
            <person name="De Haan G."/>
            <person name="DeGray S."/>
            <person name="DeMaso C."/>
            <person name="Dhargay N."/>
            <person name="Dooley K."/>
            <person name="Dooley E."/>
            <person name="Doricent M."/>
            <person name="Dorje P."/>
            <person name="Dorjee K."/>
            <person name="Dupes A."/>
            <person name="Elong R."/>
            <person name="Falk J."/>
            <person name="Farina A."/>
            <person name="Faro S."/>
            <person name="Ferguson D."/>
            <person name="Fisher S."/>
            <person name="Foley C.D."/>
            <person name="Franke A."/>
            <person name="Friedrich D."/>
            <person name="Gadbois L."/>
            <person name="Gearin G."/>
            <person name="Gearin C.R."/>
            <person name="Giannoukos G."/>
            <person name="Goode T."/>
            <person name="Graham J."/>
            <person name="Grandbois E."/>
            <person name="Grewal S."/>
            <person name="Gyaltsen K."/>
            <person name="Hafez N."/>
            <person name="Hagos B."/>
            <person name="Hall J."/>
            <person name="Henson C."/>
            <person name="Hollinger A."/>
            <person name="Honan T."/>
            <person name="Huard M.D."/>
            <person name="Hughes L."/>
            <person name="Hurhula B."/>
            <person name="Husby M.E."/>
            <person name="Kamat A."/>
            <person name="Kanga B."/>
            <person name="Kashin S."/>
            <person name="Khazanovich D."/>
            <person name="Kisner P."/>
            <person name="Lance K."/>
            <person name="Lara M."/>
            <person name="Lee W."/>
            <person name="Lennon N."/>
            <person name="Letendre F."/>
            <person name="LeVine R."/>
            <person name="Lipovsky A."/>
            <person name="Liu X."/>
            <person name="Liu J."/>
            <person name="Liu S."/>
            <person name="Lokyitsang T."/>
            <person name="Lokyitsang Y."/>
            <person name="Lubonja R."/>
            <person name="Lui A."/>
            <person name="MacDonald P."/>
            <person name="Magnisalis V."/>
            <person name="Maru K."/>
            <person name="Matthews C."/>
            <person name="McCusker W."/>
            <person name="McDonough S."/>
            <person name="Mehta T."/>
            <person name="Meldrim J."/>
            <person name="Meneus L."/>
            <person name="Mihai O."/>
            <person name="Mihalev A."/>
            <person name="Mihova T."/>
            <person name="Mittelman R."/>
            <person name="Mlenga V."/>
            <person name="Montmayeur A."/>
            <person name="Mulrain L."/>
            <person name="Navidi A."/>
            <person name="Naylor J."/>
            <person name="Negash T."/>
            <person name="Nguyen T."/>
            <person name="Nguyen N."/>
            <person name="Nicol R."/>
            <person name="Norbu C."/>
            <person name="Norbu N."/>
            <person name="Novod N."/>
            <person name="O'Neill B."/>
            <person name="Osman S."/>
            <person name="Markiewicz E."/>
            <person name="Oyono O.L."/>
            <person name="Patti C."/>
            <person name="Phunkhang P."/>
            <person name="Pierre F."/>
            <person name="Priest M."/>
            <person name="Raghuraman S."/>
            <person name="Rege F."/>
            <person name="Reyes R."/>
            <person name="Rise C."/>
            <person name="Rogov P."/>
            <person name="Ross K."/>
            <person name="Ryan E."/>
            <person name="Settipalli S."/>
            <person name="Shea T."/>
            <person name="Sherpa N."/>
            <person name="Shi L."/>
            <person name="Shih D."/>
            <person name="Sparrow T."/>
            <person name="Spaulding J."/>
            <person name="Stalker J."/>
            <person name="Stange-Thomann N."/>
            <person name="Stavropoulos S."/>
            <person name="Stone C."/>
            <person name="Strader C."/>
            <person name="Tesfaye S."/>
            <person name="Thomson T."/>
            <person name="Thoulutsang Y."/>
            <person name="Thoulutsang D."/>
            <person name="Topham K."/>
            <person name="Topping I."/>
            <person name="Tsamla T."/>
            <person name="Vassiliev H."/>
            <person name="Vo A."/>
            <person name="Wangchuk T."/>
            <person name="Wangdi T."/>
            <person name="Weiand M."/>
            <person name="Wilkinson J."/>
            <person name="Wilson A."/>
            <person name="Yadav S."/>
            <person name="Young G."/>
            <person name="Yu Q."/>
            <person name="Zembek L."/>
            <person name="Zhong D."/>
            <person name="Zimmer A."/>
            <person name="Zwirko Z."/>
            <person name="Jaffe D.B."/>
            <person name="Alvarez P."/>
            <person name="Brockman W."/>
            <person name="Butler J."/>
            <person name="Chin C."/>
            <person name="Gnerre S."/>
            <person name="Grabherr M."/>
            <person name="Kleber M."/>
            <person name="Mauceli E."/>
            <person name="MacCallum I."/>
        </authorList>
    </citation>
    <scope>NUCLEOTIDE SEQUENCE [LARGE SCALE GENOMIC DNA]</scope>
    <source>
        <strain evidence="3">Rob3c / Tucson 14021-0248.25</strain>
    </source>
</reference>
<gene>
    <name evidence="2" type="primary">Dsec\GM20531</name>
    <name evidence="2" type="ORF">Dsec_GM20531</name>
</gene>
<organism evidence="3">
    <name type="scientific">Drosophila sechellia</name>
    <name type="common">Fruit fly</name>
    <dbReference type="NCBI Taxonomy" id="7238"/>
    <lineage>
        <taxon>Eukaryota</taxon>
        <taxon>Metazoa</taxon>
        <taxon>Ecdysozoa</taxon>
        <taxon>Arthropoda</taxon>
        <taxon>Hexapoda</taxon>
        <taxon>Insecta</taxon>
        <taxon>Pterygota</taxon>
        <taxon>Neoptera</taxon>
        <taxon>Endopterygota</taxon>
        <taxon>Diptera</taxon>
        <taxon>Brachycera</taxon>
        <taxon>Muscomorpha</taxon>
        <taxon>Ephydroidea</taxon>
        <taxon>Drosophilidae</taxon>
        <taxon>Drosophila</taxon>
        <taxon>Sophophora</taxon>
    </lineage>
</organism>
<dbReference type="Proteomes" id="UP000001292">
    <property type="component" value="Unassembled WGS sequence"/>
</dbReference>
<keyword evidence="1" id="KW-0472">Membrane</keyword>
<sequence length="161" mass="18464">MDPKFLAKFMQNIWIVSSIEQMKMIFDLNTSYAFQTFSYKRDPFTLLQMHTTRKAFCRTTNLDVVSGLAYTAVLEKNSIYALPLQDYTLQVFSAGLVYYWAEEAIRDLISTVRHSQLEKLPIVTGYQSLKLQDYKGCWMILLIGGALAFCVFIVEVVVGSK</sequence>
<protein>
    <submittedName>
        <fullName evidence="2">GM20531</fullName>
    </submittedName>
</protein>
<name>B4HMN7_DROSE</name>
<accession>B4HMN7</accession>
<feature type="transmembrane region" description="Helical" evidence="1">
    <location>
        <begin position="137"/>
        <end position="158"/>
    </location>
</feature>
<keyword evidence="1" id="KW-0812">Transmembrane</keyword>
<proteinExistence type="predicted"/>
<evidence type="ECO:0000313" key="2">
    <source>
        <dbReference type="EMBL" id="EDW47249.1"/>
    </source>
</evidence>
<dbReference type="STRING" id="7238.B4HMN7"/>
<keyword evidence="1" id="KW-1133">Transmembrane helix</keyword>
<keyword evidence="3" id="KW-1185">Reference proteome</keyword>
<evidence type="ECO:0000313" key="3">
    <source>
        <dbReference type="Proteomes" id="UP000001292"/>
    </source>
</evidence>
<dbReference type="OMA" id="DEAIMEM"/>